<accession>Q0ZKH5</accession>
<geneLocation type="plasmid" evidence="1">
    <name>pLEW279b</name>
</geneLocation>
<dbReference type="InterPro" id="IPR044543">
    <property type="entry name" value="YHJQ-like"/>
</dbReference>
<sequence length="140" mass="15418">MEHDMPHHVHAMLETHPKDLGQIDKDKLAECITACFECAQTCTACADACLGEDMVAELTTCIRLNLDCADICTATGRMLSRPTDWNVTLIRSVLEACRTACQACGEECARHAEMHEHCTVCAEACRRCEQACTELLATLD</sequence>
<dbReference type="PANTHER" id="PTHR37310">
    <property type="entry name" value="CYTOPLASMIC PROTEIN-RELATED"/>
    <property type="match status" value="1"/>
</dbReference>
<dbReference type="InterPro" id="IPR005560">
    <property type="entry name" value="Csp_YhjQ"/>
</dbReference>
<evidence type="ECO:0008006" key="2">
    <source>
        <dbReference type="Google" id="ProtNLM"/>
    </source>
</evidence>
<reference evidence="1" key="1">
    <citation type="journal article" date="2006" name="Appl. Environ. Microbiol.">
        <title>Facile recovery of individual high-molecular-weight, low-copy-number natural plasmids for genomic sequencing.</title>
        <authorList>
            <person name="Williams L.E."/>
            <person name="Detter C."/>
            <person name="Barry K."/>
            <person name="Lapidus A."/>
            <person name="Summers A.O."/>
        </authorList>
    </citation>
    <scope>NUCLEOTIDE SEQUENCE</scope>
    <source>
        <strain evidence="1">L2-79-05</strain>
        <plasmid evidence="1">pLEW279b</plasmid>
    </source>
</reference>
<name>Q0ZKH5_9CORY</name>
<dbReference type="Gene3D" id="1.20.1270.360">
    <property type="match status" value="1"/>
</dbReference>
<keyword evidence="1" id="KW-0614">Plasmid</keyword>
<evidence type="ECO:0000313" key="1">
    <source>
        <dbReference type="EMBL" id="ABG49299.1"/>
    </source>
</evidence>
<dbReference type="PANTHER" id="PTHR37310:SF1">
    <property type="entry name" value="CYTOPLASMIC PROTEIN"/>
    <property type="match status" value="1"/>
</dbReference>
<organism evidence="1">
    <name type="scientific">Corynebacterium sp. L2-79-05</name>
    <dbReference type="NCBI Taxonomy" id="373068"/>
    <lineage>
        <taxon>Bacteria</taxon>
        <taxon>Bacillati</taxon>
        <taxon>Actinomycetota</taxon>
        <taxon>Actinomycetes</taxon>
        <taxon>Mycobacteriales</taxon>
        <taxon>Corynebacteriaceae</taxon>
        <taxon>Corynebacterium</taxon>
    </lineage>
</organism>
<dbReference type="Pfam" id="PF03860">
    <property type="entry name" value="Csp"/>
    <property type="match status" value="1"/>
</dbReference>
<protein>
    <recommendedName>
        <fullName evidence="2">Four-helix bundle copper-binding protein</fullName>
    </recommendedName>
</protein>
<dbReference type="CDD" id="cd08026">
    <property type="entry name" value="DUF326"/>
    <property type="match status" value="1"/>
</dbReference>
<dbReference type="AlphaFoldDB" id="Q0ZKH5"/>
<dbReference type="EMBL" id="DQ390457">
    <property type="protein sequence ID" value="ABG49299.1"/>
    <property type="molecule type" value="Genomic_DNA"/>
</dbReference>
<proteinExistence type="predicted"/>